<feature type="compositionally biased region" description="Polar residues" evidence="1">
    <location>
        <begin position="840"/>
        <end position="851"/>
    </location>
</feature>
<evidence type="ECO:0000256" key="1">
    <source>
        <dbReference type="SAM" id="MobiDB-lite"/>
    </source>
</evidence>
<comment type="caution">
    <text evidence="3">The sequence shown here is derived from an EMBL/GenBank/DDBJ whole genome shotgun (WGS) entry which is preliminary data.</text>
</comment>
<gene>
    <name evidence="3" type="ORF">MNOR_LOCUS7441</name>
</gene>
<keyword evidence="2" id="KW-0472">Membrane</keyword>
<dbReference type="Proteomes" id="UP001497623">
    <property type="component" value="Unassembled WGS sequence"/>
</dbReference>
<sequence length="1000" mass="112368">MLKWLVTRGPSFPPDREVLTDDPLATLRVKPKGSRNTAEEIYAVSRVNPIYEDEELEISAGQQKQSGTLDDNDAVITRRLSIEKNGDPESSNEDRTSVRSSGYGSKENDSVSNRSDPHDDELSGHESGDGGHTTPPPVPVAFSDVHRKTHQGEVLVHGPNILRQDARFVTYIRDGDTPDSLSLQRLKSISSGNLVNGSDFLQQNTLPLPASVKRNHSTSTVHQRQIRTLERIPRAQLQGSLTKGDIGIIKQNWLSGAAIVNHDRNYVSSISNIEEEGDLTSRSEKQCFKTVAELRKSFEDVYKRSNQNIDISRNPDFVHSIDVGMRRARSLETLSPRNQHARQHESGTSTIPRPIWPKVSKLAESLEKEAFARDQKKRLDTSINGNGLLVSVPTSTVPNINVLNSNSNYVTSVNVGPQHHISRAKSFSEGFNEAQQDVTQITYEGHDWPKENEADYASVAKYFGGERNGINFPLMSLQPDSLVTEDTLQMMRYGGANLELDHQDDTHIDDQIENTDNESESNDIPNVNRVMYTRGLYATLNRAASLQTKDFRKAPVKSHRSKSIAISLPNRKTSAKKRGVNAVKDLWEKSGLKTNGRKLVIDVQDILGEDYIHDSVSRQGSNSSEEPIIVHSQPRNLKSALVRNPKRFTRLESDTTNTSSRSVNTYEDISSLDRGYTSQVSMGTTESKSCATYEEVPNECYNGFDNAAFLDDDERTFSKDNGEAITHFPTRPKYLNPSQLEEFQKKINAKLQSAPLHRLQWLDLDEIHVEETVDKQERRVTFTENTYIPCSLERNTGCRVSPKTLQRCPGTPIRINHPGTPNLRRHSEVMLNPGDLPHNASISRNGSLNRNGTHEKNSSMARNGNMPKPQYVNGRWEMSENYQSRYQDSPTSNLISDKQHGPQECCYGTSNTDPTLPQVLAPLQNCVSLCHDNCPYESICHDFTLDMRRSEKMMRQSQAQKRRRKCYAAILILMAVSLFIIVCIAISIFYSDGKNWFGSS</sequence>
<feature type="compositionally biased region" description="Basic and acidic residues" evidence="1">
    <location>
        <begin position="115"/>
        <end position="129"/>
    </location>
</feature>
<protein>
    <submittedName>
        <fullName evidence="3">Uncharacterized protein</fullName>
    </submittedName>
</protein>
<proteinExistence type="predicted"/>
<dbReference type="EMBL" id="CAXKWB010003279">
    <property type="protein sequence ID" value="CAL4068831.1"/>
    <property type="molecule type" value="Genomic_DNA"/>
</dbReference>
<name>A0AAV2Q3W1_MEGNR</name>
<feature type="transmembrane region" description="Helical" evidence="2">
    <location>
        <begin position="966"/>
        <end position="990"/>
    </location>
</feature>
<evidence type="ECO:0000256" key="2">
    <source>
        <dbReference type="SAM" id="Phobius"/>
    </source>
</evidence>
<accession>A0AAV2Q3W1</accession>
<feature type="region of interest" description="Disordered" evidence="1">
    <location>
        <begin position="334"/>
        <end position="354"/>
    </location>
</feature>
<dbReference type="AlphaFoldDB" id="A0AAV2Q3W1"/>
<feature type="region of interest" description="Disordered" evidence="1">
    <location>
        <begin position="81"/>
        <end position="142"/>
    </location>
</feature>
<keyword evidence="4" id="KW-1185">Reference proteome</keyword>
<keyword evidence="2" id="KW-0812">Transmembrane</keyword>
<keyword evidence="2" id="KW-1133">Transmembrane helix</keyword>
<organism evidence="3 4">
    <name type="scientific">Meganyctiphanes norvegica</name>
    <name type="common">Northern krill</name>
    <name type="synonym">Thysanopoda norvegica</name>
    <dbReference type="NCBI Taxonomy" id="48144"/>
    <lineage>
        <taxon>Eukaryota</taxon>
        <taxon>Metazoa</taxon>
        <taxon>Ecdysozoa</taxon>
        <taxon>Arthropoda</taxon>
        <taxon>Crustacea</taxon>
        <taxon>Multicrustacea</taxon>
        <taxon>Malacostraca</taxon>
        <taxon>Eumalacostraca</taxon>
        <taxon>Eucarida</taxon>
        <taxon>Euphausiacea</taxon>
        <taxon>Euphausiidae</taxon>
        <taxon>Meganyctiphanes</taxon>
    </lineage>
</organism>
<feature type="region of interest" description="Disordered" evidence="1">
    <location>
        <begin position="835"/>
        <end position="867"/>
    </location>
</feature>
<reference evidence="3 4" key="1">
    <citation type="submission" date="2024-05" db="EMBL/GenBank/DDBJ databases">
        <authorList>
            <person name="Wallberg A."/>
        </authorList>
    </citation>
    <scope>NUCLEOTIDE SEQUENCE [LARGE SCALE GENOMIC DNA]</scope>
</reference>
<evidence type="ECO:0000313" key="3">
    <source>
        <dbReference type="EMBL" id="CAL4068831.1"/>
    </source>
</evidence>
<evidence type="ECO:0000313" key="4">
    <source>
        <dbReference type="Proteomes" id="UP001497623"/>
    </source>
</evidence>
<feature type="compositionally biased region" description="Basic and acidic residues" evidence="1">
    <location>
        <begin position="81"/>
        <end position="97"/>
    </location>
</feature>